<dbReference type="SUPFAM" id="SSF52200">
    <property type="entry name" value="Toll/Interleukin receptor TIR domain"/>
    <property type="match status" value="1"/>
</dbReference>
<dbReference type="InterPro" id="IPR035897">
    <property type="entry name" value="Toll_tir_struct_dom_sf"/>
</dbReference>
<dbReference type="Pfam" id="PF00656">
    <property type="entry name" value="Peptidase_C14"/>
    <property type="match status" value="1"/>
</dbReference>
<gene>
    <name evidence="3" type="ORF">OV287_55320</name>
</gene>
<evidence type="ECO:0000259" key="2">
    <source>
        <dbReference type="Pfam" id="PF13676"/>
    </source>
</evidence>
<name>A0ABT4AR57_9BACT</name>
<organism evidence="3 4">
    <name type="scientific">Archangium lansingense</name>
    <dbReference type="NCBI Taxonomy" id="2995310"/>
    <lineage>
        <taxon>Bacteria</taxon>
        <taxon>Pseudomonadati</taxon>
        <taxon>Myxococcota</taxon>
        <taxon>Myxococcia</taxon>
        <taxon>Myxococcales</taxon>
        <taxon>Cystobacterineae</taxon>
        <taxon>Archangiaceae</taxon>
        <taxon>Archangium</taxon>
    </lineage>
</organism>
<dbReference type="InterPro" id="IPR011600">
    <property type="entry name" value="Pept_C14_caspase"/>
</dbReference>
<evidence type="ECO:0000313" key="3">
    <source>
        <dbReference type="EMBL" id="MCY1083644.1"/>
    </source>
</evidence>
<dbReference type="InterPro" id="IPR029030">
    <property type="entry name" value="Caspase-like_dom_sf"/>
</dbReference>
<sequence>MEPKPYQVFFSYAEANLAAVETLARRLRGDVRVQFWLKPWHAVPGMPLQPQMLEAFQSSGSCAIFLGGASPKGFQDKQIQLAILRQTEEDPDYRVIPVLLPGMEAEDPEGFLGLYTPVRFSSLDDEQAFKMLMCGIFGIPPIRLDGFVRERVEKEALPRGLESFPRGHALSIGVANYPRFRPLRGYTLNDASDMAALLTDPSRCGYPEAQVKRLLDGEASITAIRTELKQLAARTGPEDTAVVFFSGHGGRTPDGRRQYLLPYDAEPGRLDATALSMEEFRELLGNIRAGRLLVVLDCCHAGGAAESKAAEEGLDGLEPGLDEEHVQLLRTGRGRVVLASCRPEEKSFAERGSRNSIFTHFLLQALRGEARTLGDGVVRVFDLFRHVSDKVPPFVSTLGERQTPLFKADALDSDFAVAVSRK</sequence>
<dbReference type="Gene3D" id="3.40.50.1460">
    <property type="match status" value="1"/>
</dbReference>
<dbReference type="RefSeq" id="WP_267542168.1">
    <property type="nucleotide sequence ID" value="NZ_JAPNKA010000001.1"/>
</dbReference>
<dbReference type="PANTHER" id="PTHR48104:SF30">
    <property type="entry name" value="METACASPASE-1"/>
    <property type="match status" value="1"/>
</dbReference>
<feature type="domain" description="Peptidase C14 caspase" evidence="1">
    <location>
        <begin position="166"/>
        <end position="415"/>
    </location>
</feature>
<dbReference type="InterPro" id="IPR000157">
    <property type="entry name" value="TIR_dom"/>
</dbReference>
<dbReference type="EMBL" id="JAPNKA010000001">
    <property type="protein sequence ID" value="MCY1083644.1"/>
    <property type="molecule type" value="Genomic_DNA"/>
</dbReference>
<accession>A0ABT4AR57</accession>
<keyword evidence="4" id="KW-1185">Reference proteome</keyword>
<dbReference type="InterPro" id="IPR050452">
    <property type="entry name" value="Metacaspase"/>
</dbReference>
<evidence type="ECO:0000313" key="4">
    <source>
        <dbReference type="Proteomes" id="UP001207654"/>
    </source>
</evidence>
<feature type="domain" description="TIR" evidence="2">
    <location>
        <begin position="8"/>
        <end position="132"/>
    </location>
</feature>
<comment type="caution">
    <text evidence="3">The sequence shown here is derived from an EMBL/GenBank/DDBJ whole genome shotgun (WGS) entry which is preliminary data.</text>
</comment>
<protein>
    <submittedName>
        <fullName evidence="3">Caspase family protein</fullName>
    </submittedName>
</protein>
<dbReference type="PANTHER" id="PTHR48104">
    <property type="entry name" value="METACASPASE-4"/>
    <property type="match status" value="1"/>
</dbReference>
<evidence type="ECO:0000259" key="1">
    <source>
        <dbReference type="Pfam" id="PF00656"/>
    </source>
</evidence>
<dbReference type="Gene3D" id="3.40.50.10140">
    <property type="entry name" value="Toll/interleukin-1 receptor homology (TIR) domain"/>
    <property type="match status" value="1"/>
</dbReference>
<proteinExistence type="predicted"/>
<dbReference type="SUPFAM" id="SSF52129">
    <property type="entry name" value="Caspase-like"/>
    <property type="match status" value="1"/>
</dbReference>
<reference evidence="3 4" key="1">
    <citation type="submission" date="2022-11" db="EMBL/GenBank/DDBJ databases">
        <title>Minimal conservation of predation-associated metabolite biosynthetic gene clusters underscores biosynthetic potential of Myxococcota including descriptions for ten novel species: Archangium lansinium sp. nov., Myxococcus landrumus sp. nov., Nannocystis bai.</title>
        <authorList>
            <person name="Ahearne A."/>
            <person name="Stevens C."/>
            <person name="Phillips K."/>
        </authorList>
    </citation>
    <scope>NUCLEOTIDE SEQUENCE [LARGE SCALE GENOMIC DNA]</scope>
    <source>
        <strain evidence="3 4">MIWBW</strain>
    </source>
</reference>
<dbReference type="Proteomes" id="UP001207654">
    <property type="component" value="Unassembled WGS sequence"/>
</dbReference>
<dbReference type="Pfam" id="PF13676">
    <property type="entry name" value="TIR_2"/>
    <property type="match status" value="1"/>
</dbReference>